<organism evidence="2 3">
    <name type="scientific">Portunus trituberculatus</name>
    <name type="common">Swimming crab</name>
    <name type="synonym">Neptunus trituberculatus</name>
    <dbReference type="NCBI Taxonomy" id="210409"/>
    <lineage>
        <taxon>Eukaryota</taxon>
        <taxon>Metazoa</taxon>
        <taxon>Ecdysozoa</taxon>
        <taxon>Arthropoda</taxon>
        <taxon>Crustacea</taxon>
        <taxon>Multicrustacea</taxon>
        <taxon>Malacostraca</taxon>
        <taxon>Eumalacostraca</taxon>
        <taxon>Eucarida</taxon>
        <taxon>Decapoda</taxon>
        <taxon>Pleocyemata</taxon>
        <taxon>Brachyura</taxon>
        <taxon>Eubrachyura</taxon>
        <taxon>Portunoidea</taxon>
        <taxon>Portunidae</taxon>
        <taxon>Portuninae</taxon>
        <taxon>Portunus</taxon>
    </lineage>
</organism>
<dbReference type="AlphaFoldDB" id="A0A5B7GI40"/>
<sequence>MNCSNQTQLLKEAWKYQKGQAIHRSGKDERVYAIPGTSHRPLQEGRNTMSVATGRTERHVGGSTADSSMRLTYSSHFIQYFFLL</sequence>
<name>A0A5B7GI40_PORTR</name>
<evidence type="ECO:0000256" key="1">
    <source>
        <dbReference type="SAM" id="MobiDB-lite"/>
    </source>
</evidence>
<keyword evidence="3" id="KW-1185">Reference proteome</keyword>
<protein>
    <submittedName>
        <fullName evidence="2">Uncharacterized protein</fullName>
    </submittedName>
</protein>
<evidence type="ECO:0000313" key="2">
    <source>
        <dbReference type="EMBL" id="MPC56688.1"/>
    </source>
</evidence>
<evidence type="ECO:0000313" key="3">
    <source>
        <dbReference type="Proteomes" id="UP000324222"/>
    </source>
</evidence>
<comment type="caution">
    <text evidence="2">The sequence shown here is derived from an EMBL/GenBank/DDBJ whole genome shotgun (WGS) entry which is preliminary data.</text>
</comment>
<reference evidence="2 3" key="1">
    <citation type="submission" date="2019-05" db="EMBL/GenBank/DDBJ databases">
        <title>Another draft genome of Portunus trituberculatus and its Hox gene families provides insights of decapod evolution.</title>
        <authorList>
            <person name="Jeong J.-H."/>
            <person name="Song I."/>
            <person name="Kim S."/>
            <person name="Choi T."/>
            <person name="Kim D."/>
            <person name="Ryu S."/>
            <person name="Kim W."/>
        </authorList>
    </citation>
    <scope>NUCLEOTIDE SEQUENCE [LARGE SCALE GENOMIC DNA]</scope>
    <source>
        <tissue evidence="2">Muscle</tissue>
    </source>
</reference>
<accession>A0A5B7GI40</accession>
<gene>
    <name evidence="2" type="ORF">E2C01_050652</name>
</gene>
<dbReference type="EMBL" id="VSRR010014162">
    <property type="protein sequence ID" value="MPC56688.1"/>
    <property type="molecule type" value="Genomic_DNA"/>
</dbReference>
<dbReference type="Proteomes" id="UP000324222">
    <property type="component" value="Unassembled WGS sequence"/>
</dbReference>
<feature type="region of interest" description="Disordered" evidence="1">
    <location>
        <begin position="38"/>
        <end position="65"/>
    </location>
</feature>
<proteinExistence type="predicted"/>